<sequence length="103" mass="10917">MKIPGLPLILLLATLLAGVSALPPVPCPSRGKPVGGVELSYRVPCEAIRKCTGGYPEHGGRCNNPAFAVRYRCRPCRKDVPGQQNCGHIHQDACGCGVRPDSP</sequence>
<evidence type="ECO:0000313" key="2">
    <source>
        <dbReference type="EMBL" id="WAQ92125.1"/>
    </source>
</evidence>
<feature type="signal peptide" evidence="1">
    <location>
        <begin position="1"/>
        <end position="21"/>
    </location>
</feature>
<keyword evidence="3" id="KW-1185">Reference proteome</keyword>
<accession>A0ABY7D4G2</accession>
<gene>
    <name evidence="2" type="ORF">PtA15_16A30</name>
</gene>
<dbReference type="RefSeq" id="XP_053027680.1">
    <property type="nucleotide sequence ID" value="XM_053163987.1"/>
</dbReference>
<reference evidence="2" key="1">
    <citation type="submission" date="2022-10" db="EMBL/GenBank/DDBJ databases">
        <title>Puccinia triticina Genome sequencing and assembly.</title>
        <authorList>
            <person name="Li C."/>
        </authorList>
    </citation>
    <scope>NUCLEOTIDE SEQUENCE</scope>
    <source>
        <strain evidence="2">Pt15</strain>
    </source>
</reference>
<proteinExistence type="predicted"/>
<organism evidence="2 3">
    <name type="scientific">Puccinia triticina</name>
    <dbReference type="NCBI Taxonomy" id="208348"/>
    <lineage>
        <taxon>Eukaryota</taxon>
        <taxon>Fungi</taxon>
        <taxon>Dikarya</taxon>
        <taxon>Basidiomycota</taxon>
        <taxon>Pucciniomycotina</taxon>
        <taxon>Pucciniomycetes</taxon>
        <taxon>Pucciniales</taxon>
        <taxon>Pucciniaceae</taxon>
        <taxon>Puccinia</taxon>
    </lineage>
</organism>
<feature type="chain" id="PRO_5045386793" evidence="1">
    <location>
        <begin position="22"/>
        <end position="103"/>
    </location>
</feature>
<keyword evidence="1" id="KW-0732">Signal</keyword>
<evidence type="ECO:0000256" key="1">
    <source>
        <dbReference type="SAM" id="SignalP"/>
    </source>
</evidence>
<evidence type="ECO:0000313" key="3">
    <source>
        <dbReference type="Proteomes" id="UP001164743"/>
    </source>
</evidence>
<dbReference type="EMBL" id="CP110436">
    <property type="protein sequence ID" value="WAQ92125.1"/>
    <property type="molecule type" value="Genomic_DNA"/>
</dbReference>
<dbReference type="Proteomes" id="UP001164743">
    <property type="component" value="Chromosome 16A"/>
</dbReference>
<name>A0ABY7D4G2_9BASI</name>
<protein>
    <submittedName>
        <fullName evidence="2">Uncharacterized protein</fullName>
    </submittedName>
</protein>
<dbReference type="GeneID" id="77804871"/>